<protein>
    <recommendedName>
        <fullName evidence="5">DUF732 domain-containing protein</fullName>
    </recommendedName>
</protein>
<evidence type="ECO:0000313" key="3">
    <source>
        <dbReference type="EMBL" id="BBY26509.1"/>
    </source>
</evidence>
<evidence type="ECO:0000313" key="4">
    <source>
        <dbReference type="Proteomes" id="UP000467193"/>
    </source>
</evidence>
<evidence type="ECO:0000256" key="1">
    <source>
        <dbReference type="SAM" id="MobiDB-lite"/>
    </source>
</evidence>
<dbReference type="Proteomes" id="UP000467193">
    <property type="component" value="Chromosome"/>
</dbReference>
<feature type="chain" id="PRO_5039004530" description="DUF732 domain-containing protein" evidence="2">
    <location>
        <begin position="21"/>
        <end position="135"/>
    </location>
</feature>
<keyword evidence="4" id="KW-1185">Reference proteome</keyword>
<keyword evidence="2" id="KW-0732">Signal</keyword>
<evidence type="ECO:0000256" key="2">
    <source>
        <dbReference type="SAM" id="SignalP"/>
    </source>
</evidence>
<dbReference type="PROSITE" id="PS51257">
    <property type="entry name" value="PROKAR_LIPOPROTEIN"/>
    <property type="match status" value="1"/>
</dbReference>
<gene>
    <name evidence="3" type="ORF">MSEDJ_06050</name>
</gene>
<evidence type="ECO:0008006" key="5">
    <source>
        <dbReference type="Google" id="ProtNLM"/>
    </source>
</evidence>
<accession>A0A7I7QJH4</accession>
<name>A0A7I7QJH4_9MYCO</name>
<dbReference type="RefSeq" id="WP_163795544.1">
    <property type="nucleotide sequence ID" value="NZ_AP022588.1"/>
</dbReference>
<feature type="signal peptide" evidence="2">
    <location>
        <begin position="1"/>
        <end position="20"/>
    </location>
</feature>
<dbReference type="KEGG" id="msei:MSEDJ_06050"/>
<proteinExistence type="predicted"/>
<reference evidence="3 4" key="1">
    <citation type="journal article" date="2019" name="Emerg. Microbes Infect.">
        <title>Comprehensive subspecies identification of 175 nontuberculous mycobacteria species based on 7547 genomic profiles.</title>
        <authorList>
            <person name="Matsumoto Y."/>
            <person name="Kinjo T."/>
            <person name="Motooka D."/>
            <person name="Nabeya D."/>
            <person name="Jung N."/>
            <person name="Uechi K."/>
            <person name="Horii T."/>
            <person name="Iida T."/>
            <person name="Fujita J."/>
            <person name="Nakamura S."/>
        </authorList>
    </citation>
    <scope>NUCLEOTIDE SEQUENCE [LARGE SCALE GENOMIC DNA]</scope>
    <source>
        <strain evidence="3 4">JCM 17899</strain>
    </source>
</reference>
<dbReference type="EMBL" id="AP022588">
    <property type="protein sequence ID" value="BBY26509.1"/>
    <property type="molecule type" value="Genomic_DNA"/>
</dbReference>
<sequence length="135" mass="13512">MTSRALVVATALLAVGVAAGCSTTVPGTVAMTTEPGASISTRESSTSTSPRTSSPRTSTPGTPSAPPGDAQSVTCGEFIELAPEDQTATLTEVMGIPPTGSPADEMEMLRISFDALCQFTPADVTLGELLAGGPP</sequence>
<feature type="region of interest" description="Disordered" evidence="1">
    <location>
        <begin position="30"/>
        <end position="72"/>
    </location>
</feature>
<dbReference type="AlphaFoldDB" id="A0A7I7QJH4"/>
<organism evidence="3 4">
    <name type="scientific">Mycolicibacterium sediminis</name>
    <dbReference type="NCBI Taxonomy" id="1286180"/>
    <lineage>
        <taxon>Bacteria</taxon>
        <taxon>Bacillati</taxon>
        <taxon>Actinomycetota</taxon>
        <taxon>Actinomycetes</taxon>
        <taxon>Mycobacteriales</taxon>
        <taxon>Mycobacteriaceae</taxon>
        <taxon>Mycolicibacterium</taxon>
    </lineage>
</organism>
<feature type="compositionally biased region" description="Low complexity" evidence="1">
    <location>
        <begin position="38"/>
        <end position="62"/>
    </location>
</feature>